<dbReference type="EMBL" id="VUJU01002216">
    <property type="protein sequence ID" value="KAF0762126.1"/>
    <property type="molecule type" value="Genomic_DNA"/>
</dbReference>
<sequence length="243" mass="26013">MMDDEIQETVESILGKGAVVVDCEKKSSVKEEEVLLVNGCPVSLDGDDGAAIKRALLRGDVPDCDLLNQILVRAGILRAPVHLETNLSVKSTVVTREEVTVARAGRVVDERSRETKEDNYYTSATSEVWEPVTVVNGPPEAAAKKRTVAATQATPESTPTAKYKETVTTSSKRTEDGVDCGAGHPPDDFAHTAHVTDGDSLANGIRVIKLNGIHDPRGDYGMPVMGAGRSSDDVSAFHRYAVL</sequence>
<reference evidence="2 3" key="1">
    <citation type="submission" date="2019-08" db="EMBL/GenBank/DDBJ databases">
        <title>Whole genome of Aphis craccivora.</title>
        <authorList>
            <person name="Voronova N.V."/>
            <person name="Shulinski R.S."/>
            <person name="Bandarenka Y.V."/>
            <person name="Zhorov D.G."/>
            <person name="Warner D."/>
        </authorList>
    </citation>
    <scope>NUCLEOTIDE SEQUENCE [LARGE SCALE GENOMIC DNA]</scope>
    <source>
        <strain evidence="2">180601</strain>
        <tissue evidence="2">Whole Body</tissue>
    </source>
</reference>
<accession>A0A6G0YW67</accession>
<comment type="caution">
    <text evidence="2">The sequence shown here is derived from an EMBL/GenBank/DDBJ whole genome shotgun (WGS) entry which is preliminary data.</text>
</comment>
<gene>
    <name evidence="2" type="ORF">FWK35_00039246</name>
</gene>
<feature type="region of interest" description="Disordered" evidence="1">
    <location>
        <begin position="147"/>
        <end position="175"/>
    </location>
</feature>
<dbReference type="OrthoDB" id="20825at2759"/>
<name>A0A6G0YW67_APHCR</name>
<evidence type="ECO:0008006" key="4">
    <source>
        <dbReference type="Google" id="ProtNLM"/>
    </source>
</evidence>
<evidence type="ECO:0000313" key="2">
    <source>
        <dbReference type="EMBL" id="KAF0762126.1"/>
    </source>
</evidence>
<dbReference type="Proteomes" id="UP000478052">
    <property type="component" value="Unassembled WGS sequence"/>
</dbReference>
<proteinExistence type="predicted"/>
<feature type="compositionally biased region" description="Polar residues" evidence="1">
    <location>
        <begin position="149"/>
        <end position="171"/>
    </location>
</feature>
<protein>
    <recommendedName>
        <fullName evidence="4">CRIB domain-containing protein</fullName>
    </recommendedName>
</protein>
<keyword evidence="3" id="KW-1185">Reference proteome</keyword>
<evidence type="ECO:0000313" key="3">
    <source>
        <dbReference type="Proteomes" id="UP000478052"/>
    </source>
</evidence>
<organism evidence="2 3">
    <name type="scientific">Aphis craccivora</name>
    <name type="common">Cowpea aphid</name>
    <dbReference type="NCBI Taxonomy" id="307492"/>
    <lineage>
        <taxon>Eukaryota</taxon>
        <taxon>Metazoa</taxon>
        <taxon>Ecdysozoa</taxon>
        <taxon>Arthropoda</taxon>
        <taxon>Hexapoda</taxon>
        <taxon>Insecta</taxon>
        <taxon>Pterygota</taxon>
        <taxon>Neoptera</taxon>
        <taxon>Paraneoptera</taxon>
        <taxon>Hemiptera</taxon>
        <taxon>Sternorrhyncha</taxon>
        <taxon>Aphidomorpha</taxon>
        <taxon>Aphidoidea</taxon>
        <taxon>Aphididae</taxon>
        <taxon>Aphidini</taxon>
        <taxon>Aphis</taxon>
        <taxon>Aphis</taxon>
    </lineage>
</organism>
<evidence type="ECO:0000256" key="1">
    <source>
        <dbReference type="SAM" id="MobiDB-lite"/>
    </source>
</evidence>
<dbReference type="AlphaFoldDB" id="A0A6G0YW67"/>